<organism evidence="2">
    <name type="scientific">Oryza glumipatula</name>
    <dbReference type="NCBI Taxonomy" id="40148"/>
    <lineage>
        <taxon>Eukaryota</taxon>
        <taxon>Viridiplantae</taxon>
        <taxon>Streptophyta</taxon>
        <taxon>Embryophyta</taxon>
        <taxon>Tracheophyta</taxon>
        <taxon>Spermatophyta</taxon>
        <taxon>Magnoliopsida</taxon>
        <taxon>Liliopsida</taxon>
        <taxon>Poales</taxon>
        <taxon>Poaceae</taxon>
        <taxon>BOP clade</taxon>
        <taxon>Oryzoideae</taxon>
        <taxon>Oryzeae</taxon>
        <taxon>Oryzinae</taxon>
        <taxon>Oryza</taxon>
    </lineage>
</organism>
<feature type="compositionally biased region" description="Pro residues" evidence="1">
    <location>
        <begin position="7"/>
        <end position="22"/>
    </location>
</feature>
<dbReference type="EnsemblPlants" id="OGLUM02G16600.1">
    <property type="protein sequence ID" value="OGLUM02G16600.1"/>
    <property type="gene ID" value="OGLUM02G16600"/>
</dbReference>
<feature type="region of interest" description="Disordered" evidence="1">
    <location>
        <begin position="131"/>
        <end position="167"/>
    </location>
</feature>
<evidence type="ECO:0000313" key="3">
    <source>
        <dbReference type="Proteomes" id="UP000026961"/>
    </source>
</evidence>
<reference evidence="2" key="2">
    <citation type="submission" date="2018-05" db="EMBL/GenBank/DDBJ databases">
        <title>OgluRS3 (Oryza glumaepatula Reference Sequence Version 3).</title>
        <authorList>
            <person name="Zhang J."/>
            <person name="Kudrna D."/>
            <person name="Lee S."/>
            <person name="Talag J."/>
            <person name="Welchert J."/>
            <person name="Wing R.A."/>
        </authorList>
    </citation>
    <scope>NUCLEOTIDE SEQUENCE [LARGE SCALE GENOMIC DNA]</scope>
</reference>
<proteinExistence type="predicted"/>
<evidence type="ECO:0000313" key="2">
    <source>
        <dbReference type="EnsemblPlants" id="OGLUM02G16600.1"/>
    </source>
</evidence>
<evidence type="ECO:0000256" key="1">
    <source>
        <dbReference type="SAM" id="MobiDB-lite"/>
    </source>
</evidence>
<reference evidence="2" key="1">
    <citation type="submission" date="2015-04" db="UniProtKB">
        <authorList>
            <consortium name="EnsemblPlants"/>
        </authorList>
    </citation>
    <scope>IDENTIFICATION</scope>
</reference>
<protein>
    <submittedName>
        <fullName evidence="2">Uncharacterized protein</fullName>
    </submittedName>
</protein>
<name>A0A0D9YS74_9ORYZ</name>
<sequence>MGRRRPPPSPLPVAAKPTPPLPRGCGSPSSAAFSTTVVVSSTAAPCRDCILAPTPPPPSPRAYRRAGVAVTDHLQHRPRCLLHCHSLVKLRLFSNNLDNLGNLFSPTAVARRAPATKATASGAAAREDLEGCSAGGAEPLSPRWGRGRRSRQASGGPGVQAARARQHDWTLTSISQGLNELCEQQRMTKCTTTSGHDISNQMCSANQTPEATSSRWTEI</sequence>
<dbReference type="Gramene" id="OGLUM02G16600.1">
    <property type="protein sequence ID" value="OGLUM02G16600.1"/>
    <property type="gene ID" value="OGLUM02G16600"/>
</dbReference>
<dbReference type="HOGENOM" id="CLU_109993_0_0_1"/>
<accession>A0A0D9YS74</accession>
<feature type="region of interest" description="Disordered" evidence="1">
    <location>
        <begin position="1"/>
        <end position="30"/>
    </location>
</feature>
<dbReference type="Proteomes" id="UP000026961">
    <property type="component" value="Chromosome 2"/>
</dbReference>
<keyword evidence="3" id="KW-1185">Reference proteome</keyword>
<dbReference type="AlphaFoldDB" id="A0A0D9YS74"/>